<dbReference type="Pfam" id="PF00400">
    <property type="entry name" value="WD40"/>
    <property type="match status" value="2"/>
</dbReference>
<feature type="region of interest" description="Disordered" evidence="7">
    <location>
        <begin position="426"/>
        <end position="458"/>
    </location>
</feature>
<evidence type="ECO:0000313" key="8">
    <source>
        <dbReference type="EMBL" id="KAJ9133678.1"/>
    </source>
</evidence>
<evidence type="ECO:0000256" key="6">
    <source>
        <dbReference type="PROSITE-ProRule" id="PRU00221"/>
    </source>
</evidence>
<evidence type="ECO:0000313" key="9">
    <source>
        <dbReference type="Proteomes" id="UP001174694"/>
    </source>
</evidence>
<feature type="region of interest" description="Disordered" evidence="7">
    <location>
        <begin position="711"/>
        <end position="733"/>
    </location>
</feature>
<sequence length="1330" mass="145305">MYNRDRFMRKLLGKPAADASSDSTLGVTSSPAPAAYRPIAAQNAVYNAGVPIASLDKSPDGRSAIIAGRHILRVVRLDGLSWNDVTDLRGIITTQQATSKTSSSGSTSDQLSIKDVKWAQGQGDTSIFTACANGKIFQYDLARLGGAADGGPFEFIQTREDSRQVNTLDINPHRGTYLLSGSQDGIVRCFDIRSPVRTQTGHLTFRAVQAFKCNADGVRHVKWSPKDGFYFASATEQGILLKWDIRKATAPILRINAHEKACATIAWHQDGEHLISGGWDNRCQVWDVSSKADKRQKAKWTIMTPAPVAAVAWRPGQWSATAQGKRAAQVAITYDDSSQMRHGIRACQIWDLARPTLPFKEIQNFNNPPASLLWHDQDLLWTAGHDGLLNQFDIAFAPKVIDRTAMSTMSFSSRGEVLMFLDERPPARRPRPHAVQNDSVPHSPYSSSPTTPMLSISRSDSEDEVVGSFLGARRKPPKKRRYGARSANVVSTTPPGGPDEPIMALEQSLKATGFFKTQQGMAIGPVPSATKVHVYHYLSVHYLETLNELLRYHEGGKPMVERVLAILEHYAEAAEHVSHFRLAQTWRILAYAINLLLTRRAQYHVLCRRKKVGRLVSSDLRDVDRSQLSSRPTPPAMQYLSVEGGSSALRRVPSGTSLDTHGTARSLLSEEIESTSNVPTPVARPVDDHNAEGDNEDFAYIPGKKLTPVSEADSFSLPPAAHPHHFTDSRRRLDSEPLSTISHDSEQTHASTEGYDFYDMDVLAKAIDVPGPRKQEPPAVDYIEPRSPSAKRKPVLRHDSDESFAQMFSISSGSRRTTGLTESPDSSFRHQPSRIHSVPEHDNESGSGSTSTDFASRIRGKEMSQSPEFPKLRALPKPLLQRSPTEVTEDDDRMITQTTADSLDSDRGESHPKPDAYPSESPESQLRPLIPKTVSDTVEDDEAEIVSETPIETDYLPWPGDPPYPYPLDTDSQRIANNPSPLQPYTLLSRALAFESRSSALNASAMILLLKPLVPEDLIDSFQASAILRQHHSRLMGMKLFIEAALLRKLCIKGWPGEPLQDWGDNYPAIFRSAQEGVSAGFMCSKCRKPREVDPKNPGAIWRCDRCRTVLGPCAVCGHRDVTENLVDPSAPNGTSDEEPIMTTWWYCAGCGHGGHATCLQGWHSAFADAAAGQGPDDDDEYSDGCCPLDGCGHACLPGKWRAESTVARTEEVARVVRENARAKAAAAPPSPLVQDGTNGHERRRSGFAAGSADSVLSSVHGDGNEVPQSRAVEIVRETLAAAAAATAGGGSPAAAARGSTGVLGSSPGRMGGERERRKSVKFARTEDGR</sequence>
<organism evidence="8 9">
    <name type="scientific">Pleurostoma richardsiae</name>
    <dbReference type="NCBI Taxonomy" id="41990"/>
    <lineage>
        <taxon>Eukaryota</taxon>
        <taxon>Fungi</taxon>
        <taxon>Dikarya</taxon>
        <taxon>Ascomycota</taxon>
        <taxon>Pezizomycotina</taxon>
        <taxon>Sordariomycetes</taxon>
        <taxon>Sordariomycetidae</taxon>
        <taxon>Calosphaeriales</taxon>
        <taxon>Pleurostomataceae</taxon>
        <taxon>Pleurostoma</taxon>
    </lineage>
</organism>
<dbReference type="Gene3D" id="2.130.10.10">
    <property type="entry name" value="YVTN repeat-like/Quinoprotein amine dehydrogenase"/>
    <property type="match status" value="2"/>
</dbReference>
<dbReference type="GO" id="GO:0008270">
    <property type="term" value="F:zinc ion binding"/>
    <property type="evidence" value="ECO:0007669"/>
    <property type="project" value="UniProtKB-KW"/>
</dbReference>
<dbReference type="InterPro" id="IPR036322">
    <property type="entry name" value="WD40_repeat_dom_sf"/>
</dbReference>
<keyword evidence="4" id="KW-0863">Zinc-finger</keyword>
<protein>
    <submittedName>
        <fullName evidence="8">WD domain-containing protein</fullName>
    </submittedName>
</protein>
<evidence type="ECO:0000256" key="3">
    <source>
        <dbReference type="ARBA" id="ARBA00022737"/>
    </source>
</evidence>
<evidence type="ECO:0000256" key="5">
    <source>
        <dbReference type="ARBA" id="ARBA00022833"/>
    </source>
</evidence>
<feature type="repeat" description="WD" evidence="6">
    <location>
        <begin position="255"/>
        <end position="296"/>
    </location>
</feature>
<feature type="compositionally biased region" description="Low complexity" evidence="7">
    <location>
        <begin position="439"/>
        <end position="455"/>
    </location>
</feature>
<dbReference type="GO" id="GO:0005829">
    <property type="term" value="C:cytosol"/>
    <property type="evidence" value="ECO:0007669"/>
    <property type="project" value="TreeGrafter"/>
</dbReference>
<dbReference type="InterPro" id="IPR001680">
    <property type="entry name" value="WD40_rpt"/>
</dbReference>
<evidence type="ECO:0000256" key="7">
    <source>
        <dbReference type="SAM" id="MobiDB-lite"/>
    </source>
</evidence>
<keyword evidence="2" id="KW-0479">Metal-binding</keyword>
<keyword evidence="5" id="KW-0862">Zinc</keyword>
<feature type="compositionally biased region" description="Low complexity" evidence="7">
    <location>
        <begin position="1288"/>
        <end position="1301"/>
    </location>
</feature>
<evidence type="ECO:0000256" key="1">
    <source>
        <dbReference type="ARBA" id="ARBA00022574"/>
    </source>
</evidence>
<dbReference type="InterPro" id="IPR015943">
    <property type="entry name" value="WD40/YVTN_repeat-like_dom_sf"/>
</dbReference>
<feature type="region of interest" description="Disordered" evidence="7">
    <location>
        <begin position="472"/>
        <end position="500"/>
    </location>
</feature>
<reference evidence="8" key="1">
    <citation type="submission" date="2022-07" db="EMBL/GenBank/DDBJ databases">
        <title>Fungi with potential for degradation of polypropylene.</title>
        <authorList>
            <person name="Gostincar C."/>
        </authorList>
    </citation>
    <scope>NUCLEOTIDE SEQUENCE</scope>
    <source>
        <strain evidence="8">EXF-13308</strain>
    </source>
</reference>
<dbReference type="Proteomes" id="UP001174694">
    <property type="component" value="Unassembled WGS sequence"/>
</dbReference>
<dbReference type="PROSITE" id="PS00678">
    <property type="entry name" value="WD_REPEATS_1"/>
    <property type="match status" value="1"/>
</dbReference>
<dbReference type="PROSITE" id="PS50082">
    <property type="entry name" value="WD_REPEATS_2"/>
    <property type="match status" value="2"/>
</dbReference>
<feature type="region of interest" description="Disordered" evidence="7">
    <location>
        <begin position="644"/>
        <end position="663"/>
    </location>
</feature>
<feature type="repeat" description="WD" evidence="6">
    <location>
        <begin position="158"/>
        <end position="200"/>
    </location>
</feature>
<dbReference type="InterPro" id="IPR019775">
    <property type="entry name" value="WD40_repeat_CS"/>
</dbReference>
<keyword evidence="9" id="KW-1185">Reference proteome</keyword>
<feature type="compositionally biased region" description="Basic and acidic residues" evidence="7">
    <location>
        <begin position="904"/>
        <end position="914"/>
    </location>
</feature>
<feature type="compositionally biased region" description="Polar residues" evidence="7">
    <location>
        <begin position="845"/>
        <end position="854"/>
    </location>
</feature>
<evidence type="ECO:0000256" key="4">
    <source>
        <dbReference type="ARBA" id="ARBA00022771"/>
    </source>
</evidence>
<gene>
    <name evidence="8" type="ORF">NKR23_g10549</name>
</gene>
<comment type="caution">
    <text evidence="8">The sequence shown here is derived from an EMBL/GenBank/DDBJ whole genome shotgun (WGS) entry which is preliminary data.</text>
</comment>
<feature type="compositionally biased region" description="Polar residues" evidence="7">
    <location>
        <begin position="806"/>
        <end position="830"/>
    </location>
</feature>
<dbReference type="GO" id="GO:1904263">
    <property type="term" value="P:positive regulation of TORC1 signaling"/>
    <property type="evidence" value="ECO:0007669"/>
    <property type="project" value="TreeGrafter"/>
</dbReference>
<dbReference type="PANTHER" id="PTHR46200:SF1">
    <property type="entry name" value="GATOR COMPLEX PROTEIN WDR24"/>
    <property type="match status" value="1"/>
</dbReference>
<evidence type="ECO:0000256" key="2">
    <source>
        <dbReference type="ARBA" id="ARBA00022723"/>
    </source>
</evidence>
<dbReference type="PANTHER" id="PTHR46200">
    <property type="entry name" value="GATOR COMPLEX PROTEIN WDR24"/>
    <property type="match status" value="1"/>
</dbReference>
<feature type="region of interest" description="Disordered" evidence="7">
    <location>
        <begin position="1222"/>
        <end position="1266"/>
    </location>
</feature>
<accession>A0AA38VBU1</accession>
<feature type="compositionally biased region" description="Basic residues" evidence="7">
    <location>
        <begin position="472"/>
        <end position="483"/>
    </location>
</feature>
<keyword evidence="1 6" id="KW-0853">WD repeat</keyword>
<dbReference type="EMBL" id="JANBVO010000048">
    <property type="protein sequence ID" value="KAJ9133678.1"/>
    <property type="molecule type" value="Genomic_DNA"/>
</dbReference>
<keyword evidence="3" id="KW-0677">Repeat</keyword>
<name>A0AA38VBU1_9PEZI</name>
<dbReference type="InterPro" id="IPR037590">
    <property type="entry name" value="WDR24"/>
</dbReference>
<feature type="region of interest" description="Disordered" evidence="7">
    <location>
        <begin position="670"/>
        <end position="697"/>
    </location>
</feature>
<dbReference type="GO" id="GO:0061700">
    <property type="term" value="C:GATOR2 complex"/>
    <property type="evidence" value="ECO:0007669"/>
    <property type="project" value="TreeGrafter"/>
</dbReference>
<dbReference type="SUPFAM" id="SSF50978">
    <property type="entry name" value="WD40 repeat-like"/>
    <property type="match status" value="1"/>
</dbReference>
<dbReference type="GO" id="GO:0005774">
    <property type="term" value="C:vacuolar membrane"/>
    <property type="evidence" value="ECO:0007669"/>
    <property type="project" value="TreeGrafter"/>
</dbReference>
<dbReference type="SMART" id="SM00320">
    <property type="entry name" value="WD40"/>
    <property type="match status" value="5"/>
</dbReference>
<feature type="region of interest" description="Disordered" evidence="7">
    <location>
        <begin position="1288"/>
        <end position="1330"/>
    </location>
</feature>
<dbReference type="GO" id="GO:0016239">
    <property type="term" value="P:positive regulation of macroautophagy"/>
    <property type="evidence" value="ECO:0007669"/>
    <property type="project" value="TreeGrafter"/>
</dbReference>
<proteinExistence type="predicted"/>
<dbReference type="PROSITE" id="PS50294">
    <property type="entry name" value="WD_REPEATS_REGION"/>
    <property type="match status" value="1"/>
</dbReference>
<feature type="region of interest" description="Disordered" evidence="7">
    <location>
        <begin position="769"/>
        <end position="927"/>
    </location>
</feature>